<dbReference type="PIRSF" id="PIRSF005357">
    <property type="entry name" value="UCP005357"/>
    <property type="match status" value="1"/>
</dbReference>
<dbReference type="InterPro" id="IPR007152">
    <property type="entry name" value="DUF354"/>
</dbReference>
<reference evidence="2 3" key="1">
    <citation type="submission" date="2018-01" db="EMBL/GenBank/DDBJ databases">
        <title>Metagenomic assembled genomes from two thermal pools in the Uzon Caldera, Kamchatka, Russia.</title>
        <authorList>
            <person name="Wilkins L."/>
            <person name="Ettinger C."/>
        </authorList>
    </citation>
    <scope>NUCLEOTIDE SEQUENCE [LARGE SCALE GENOMIC DNA]</scope>
    <source>
        <strain evidence="2">ZAV-06</strain>
    </source>
</reference>
<evidence type="ECO:0000313" key="3">
    <source>
        <dbReference type="Proteomes" id="UP000237153"/>
    </source>
</evidence>
<dbReference type="Proteomes" id="UP000237153">
    <property type="component" value="Unassembled WGS sequence"/>
</dbReference>
<name>A0A2J6N8H4_9CREN</name>
<dbReference type="EMBL" id="DSFH01000062">
    <property type="protein sequence ID" value="HEW64404.1"/>
    <property type="molecule type" value="Genomic_DNA"/>
</dbReference>
<organism evidence="2 3">
    <name type="scientific">Fervidicoccus fontis</name>
    <dbReference type="NCBI Taxonomy" id="683846"/>
    <lineage>
        <taxon>Archaea</taxon>
        <taxon>Thermoproteota</taxon>
        <taxon>Thermoprotei</taxon>
        <taxon>Fervidicoccales</taxon>
        <taxon>Fervidicoccaceae</taxon>
        <taxon>Fervidicoccus</taxon>
    </lineage>
</organism>
<accession>A0A2J6N8H4</accession>
<proteinExistence type="predicted"/>
<gene>
    <name evidence="2" type="ORF">C0188_00380</name>
    <name evidence="1" type="ORF">ENO39_05055</name>
</gene>
<comment type="caution">
    <text evidence="2">The sequence shown here is derived from an EMBL/GenBank/DDBJ whole genome shotgun (WGS) entry which is preliminary data.</text>
</comment>
<dbReference type="SUPFAM" id="SSF53756">
    <property type="entry name" value="UDP-Glycosyltransferase/glycogen phosphorylase"/>
    <property type="match status" value="1"/>
</dbReference>
<dbReference type="PANTHER" id="PTHR39662">
    <property type="entry name" value="DUF354 DOMAIN-CONTAINING PROTEIN-RELATED"/>
    <property type="match status" value="1"/>
</dbReference>
<protein>
    <submittedName>
        <fullName evidence="1">DUF354 domain-containing protein</fullName>
    </submittedName>
</protein>
<dbReference type="Proteomes" id="UP000886076">
    <property type="component" value="Unassembled WGS sequence"/>
</dbReference>
<dbReference type="PANTHER" id="PTHR39662:SF1">
    <property type="entry name" value="DUF354 DOMAIN-CONTAINING PROTEIN"/>
    <property type="match status" value="1"/>
</dbReference>
<dbReference type="Pfam" id="PF04007">
    <property type="entry name" value="DUF354"/>
    <property type="match status" value="1"/>
</dbReference>
<evidence type="ECO:0000313" key="2">
    <source>
        <dbReference type="EMBL" id="PMB76115.1"/>
    </source>
</evidence>
<reference evidence="1" key="2">
    <citation type="journal article" date="2020" name="mSystems">
        <title>Genome- and Community-Level Interaction Insights into Carbon Utilization and Element Cycling Functions of Hydrothermarchaeota in Hydrothermal Sediment.</title>
        <authorList>
            <person name="Zhou Z."/>
            <person name="Liu Y."/>
            <person name="Xu W."/>
            <person name="Pan J."/>
            <person name="Luo Z.H."/>
            <person name="Li M."/>
        </authorList>
    </citation>
    <scope>NUCLEOTIDE SEQUENCE [LARGE SCALE GENOMIC DNA]</scope>
    <source>
        <strain evidence="1">SpSt-1261</strain>
    </source>
</reference>
<sequence length="362" mass="42270">MQTLLQGRKVLSNFGEISLKIWLDALTPKQLLLFSYTAKKVEEELNVEILLTSRNTEEIERLNRIIPFRAKLIGSYGKNFEEKLILDSKRIIDLYEVVRRFEPDILVAYPNPTASRVAFGLKKKILIFSDTPHADHAHRLSVPLADWLVFSKFLDKNLFYRYILPKFTKIVTYRGVEELAWTKDYFPNDEPIKKIGLNPFEYVVFRPPERYASYYIWDRNNLTKKIIQEIAELDKKVVLFPRYEEDSLLFKSENVIIIDVPVFGLDLEYFSALTISGGGTMAREASLLGVPSFTFFPGKIHINTALAKEGFPIYRFFELEETLKFIEMILKEPEKYRVDTKKLIKDMEDPSVVVKKLFKNNI</sequence>
<dbReference type="EMBL" id="PNIM01000001">
    <property type="protein sequence ID" value="PMB76115.1"/>
    <property type="molecule type" value="Genomic_DNA"/>
</dbReference>
<evidence type="ECO:0000313" key="1">
    <source>
        <dbReference type="EMBL" id="HEW64404.1"/>
    </source>
</evidence>
<dbReference type="AlphaFoldDB" id="A0A2J6N8H4"/>